<accession>A0A4S5BJX3</accession>
<dbReference type="EMBL" id="SSWX01000027">
    <property type="protein sequence ID" value="THJ31145.1"/>
    <property type="molecule type" value="Genomic_DNA"/>
</dbReference>
<proteinExistence type="predicted"/>
<name>A0A4S5BJX3_9BURK</name>
<comment type="caution">
    <text evidence="1">The sequence shown here is derived from an EMBL/GenBank/DDBJ whole genome shotgun (WGS) entry which is preliminary data.</text>
</comment>
<protein>
    <submittedName>
        <fullName evidence="1">DUF3108 domain-containing protein</fullName>
    </submittedName>
</protein>
<gene>
    <name evidence="1" type="ORF">E8K88_16010</name>
</gene>
<evidence type="ECO:0000313" key="1">
    <source>
        <dbReference type="EMBL" id="THJ31145.1"/>
    </source>
</evidence>
<sequence length="295" mass="32092">MAALLYCTLTTMIQQTAPKLPATMNTEPAAKPWACYAASVLALAMASATPAWSQESVAAPAIAGAQTRLDQPFTAPPSAELDFEVTGKVSGFGYKAKAKLDWQHNGSTYQAQQSIRAPIIGTRSQQSEGQIAQHYLEPLSFKDSSRSKRNLTFDPANSTVFIPATKETRPSPAGAQDRLSVFFQLAGLVAANPSLREKGQTIPIWTVANNKQASWEFEVESVESIGLPVGELPAIKLKRIPKKEDDQIAEIWLSSEVGYLPVRIHFEDDGDAVDLQMTQYRFKEATTTPPSAPQP</sequence>
<dbReference type="InterPro" id="IPR021457">
    <property type="entry name" value="DUF3108"/>
</dbReference>
<dbReference type="OrthoDB" id="8526020at2"/>
<evidence type="ECO:0000313" key="2">
    <source>
        <dbReference type="Proteomes" id="UP000306236"/>
    </source>
</evidence>
<dbReference type="Pfam" id="PF11306">
    <property type="entry name" value="DUF3108"/>
    <property type="match status" value="1"/>
</dbReference>
<keyword evidence="2" id="KW-1185">Reference proteome</keyword>
<dbReference type="AlphaFoldDB" id="A0A4S5BJX3"/>
<organism evidence="1 2">
    <name type="scientific">Lampropedia aestuarii</name>
    <dbReference type="NCBI Taxonomy" id="2562762"/>
    <lineage>
        <taxon>Bacteria</taxon>
        <taxon>Pseudomonadati</taxon>
        <taxon>Pseudomonadota</taxon>
        <taxon>Betaproteobacteria</taxon>
        <taxon>Burkholderiales</taxon>
        <taxon>Comamonadaceae</taxon>
        <taxon>Lampropedia</taxon>
    </lineage>
</organism>
<dbReference type="Proteomes" id="UP000306236">
    <property type="component" value="Unassembled WGS sequence"/>
</dbReference>
<reference evidence="1 2" key="1">
    <citation type="submission" date="2019-04" db="EMBL/GenBank/DDBJ databases">
        <title>Lampropedia sp YIM MLB12 draf genome.</title>
        <authorList>
            <person name="Wang Y.-X."/>
        </authorList>
    </citation>
    <scope>NUCLEOTIDE SEQUENCE [LARGE SCALE GENOMIC DNA]</scope>
    <source>
        <strain evidence="1 2">YIM MLB12</strain>
    </source>
</reference>